<keyword evidence="3" id="KW-1185">Reference proteome</keyword>
<accession>A0A1Y6CJY2</accession>
<sequence length="39" mass="4338">MRKSLIKRRVILLFSMFNAAGSQLLPAKERALGGARSYS</sequence>
<dbReference type="STRING" id="1513793.SAMN06296036_119111"/>
<dbReference type="AlphaFoldDB" id="A0A1Y6CJY2"/>
<dbReference type="Proteomes" id="UP000192907">
    <property type="component" value="Unassembled WGS sequence"/>
</dbReference>
<dbReference type="EMBL" id="FWZT01000019">
    <property type="protein sequence ID" value="SMF58509.1"/>
    <property type="molecule type" value="Genomic_DNA"/>
</dbReference>
<proteinExistence type="predicted"/>
<feature type="chain" id="PRO_5012893207" evidence="1">
    <location>
        <begin position="20"/>
        <end position="39"/>
    </location>
</feature>
<organism evidence="2 3">
    <name type="scientific">Pseudobacteriovorax antillogorgiicola</name>
    <dbReference type="NCBI Taxonomy" id="1513793"/>
    <lineage>
        <taxon>Bacteria</taxon>
        <taxon>Pseudomonadati</taxon>
        <taxon>Bdellovibrionota</taxon>
        <taxon>Oligoflexia</taxon>
        <taxon>Oligoflexales</taxon>
        <taxon>Pseudobacteriovoracaceae</taxon>
        <taxon>Pseudobacteriovorax</taxon>
    </lineage>
</organism>
<feature type="signal peptide" evidence="1">
    <location>
        <begin position="1"/>
        <end position="19"/>
    </location>
</feature>
<reference evidence="3" key="1">
    <citation type="submission" date="2017-04" db="EMBL/GenBank/DDBJ databases">
        <authorList>
            <person name="Varghese N."/>
            <person name="Submissions S."/>
        </authorList>
    </citation>
    <scope>NUCLEOTIDE SEQUENCE [LARGE SCALE GENOMIC DNA]</scope>
    <source>
        <strain evidence="3">RKEM611</strain>
    </source>
</reference>
<protein>
    <submittedName>
        <fullName evidence="2">Uncharacterized protein</fullName>
    </submittedName>
</protein>
<evidence type="ECO:0000313" key="2">
    <source>
        <dbReference type="EMBL" id="SMF58509.1"/>
    </source>
</evidence>
<name>A0A1Y6CJY2_9BACT</name>
<keyword evidence="1" id="KW-0732">Signal</keyword>
<evidence type="ECO:0000256" key="1">
    <source>
        <dbReference type="SAM" id="SignalP"/>
    </source>
</evidence>
<evidence type="ECO:0000313" key="3">
    <source>
        <dbReference type="Proteomes" id="UP000192907"/>
    </source>
</evidence>
<gene>
    <name evidence="2" type="ORF">SAMN06296036_119111</name>
</gene>